<name>A0A418X3K0_9BURK</name>
<dbReference type="SUPFAM" id="SSF50974">
    <property type="entry name" value="Nitrous oxide reductase, N-terminal domain"/>
    <property type="match status" value="1"/>
</dbReference>
<dbReference type="Gene3D" id="2.130.10.10">
    <property type="entry name" value="YVTN repeat-like/Quinoprotein amine dehydrogenase"/>
    <property type="match status" value="4"/>
</dbReference>
<accession>A0A418X3K0</accession>
<evidence type="ECO:0000256" key="2">
    <source>
        <dbReference type="ARBA" id="ARBA00022526"/>
    </source>
</evidence>
<dbReference type="GO" id="GO:0006006">
    <property type="term" value="P:glucose metabolic process"/>
    <property type="evidence" value="ECO:0007669"/>
    <property type="project" value="UniProtKB-KW"/>
</dbReference>
<dbReference type="PANTHER" id="PTHR30344">
    <property type="entry name" value="6-PHOSPHOGLUCONOLACTONASE-RELATED"/>
    <property type="match status" value="1"/>
</dbReference>
<reference evidence="3 4" key="1">
    <citation type="submission" date="2018-09" db="EMBL/GenBank/DDBJ databases">
        <authorList>
            <person name="Zhu H."/>
        </authorList>
    </citation>
    <scope>NUCLEOTIDE SEQUENCE [LARGE SCALE GENOMIC DNA]</scope>
    <source>
        <strain evidence="3 4">K2R10-39</strain>
    </source>
</reference>
<dbReference type="SUPFAM" id="SSF63829">
    <property type="entry name" value="Calcium-dependent phosphotriesterase"/>
    <property type="match status" value="1"/>
</dbReference>
<dbReference type="InterPro" id="IPR015943">
    <property type="entry name" value="WD40/YVTN_repeat-like_dom_sf"/>
</dbReference>
<evidence type="ECO:0000256" key="1">
    <source>
        <dbReference type="ARBA" id="ARBA00005564"/>
    </source>
</evidence>
<evidence type="ECO:0000313" key="3">
    <source>
        <dbReference type="EMBL" id="RJG07005.1"/>
    </source>
</evidence>
<keyword evidence="2" id="KW-0313">Glucose metabolism</keyword>
<dbReference type="InterPro" id="IPR011045">
    <property type="entry name" value="N2O_reductase_N"/>
</dbReference>
<keyword evidence="2" id="KW-0119">Carbohydrate metabolism</keyword>
<gene>
    <name evidence="3" type="ORF">D3870_14235</name>
</gene>
<comment type="similarity">
    <text evidence="1">Belongs to the cycloisomerase 2 family.</text>
</comment>
<proteinExistence type="inferred from homology"/>
<evidence type="ECO:0000313" key="4">
    <source>
        <dbReference type="Proteomes" id="UP000285190"/>
    </source>
</evidence>
<comment type="caution">
    <text evidence="3">The sequence shown here is derived from an EMBL/GenBank/DDBJ whole genome shotgun (WGS) entry which is preliminary data.</text>
</comment>
<sequence length="575" mass="56610">MRAARPCNLRACVYSTSLHAQASMSLRPVRRLPATSIRPSIPALFGRAFCAVLLTGLVACGGGNPETARPPAPVVPPAATSHTISGSVSGLAGSGLILQNNAGNDLAVSANGSFSFSTALASGANYAVSVKTLPTGPTQTCTVNNGSGTVAGANVSNIAIVCSTNSYAVGGTVSGLNSSGLVLQNNAGNDLAISANGGFTFTTRVASGANYAVTVKTQPRLLSQTCTVNSGNGTITAGDVVSVTVNCVTPTPRFAYVANMNSASISIYTIDATTGALSLIGTVFNGTPPSSIAVDPSGKFVYVANINTNSISARTIDPATGALTPIGSLVTGGTAPRSVTVDPGGKFVYVANQGSSNVSAFSIDAATGALTAAGLFPTGSGPISVTVAPSGKFLYTANANTNTVSAFTIDTATGGLSAATAIITQAGPSAVAVDPSGKFAYTANTSGTATSYAINAATGALAVVGFHSPGGSPISASVDPSGKFAYVVNRSPDSVSAYTIDAATGALAFTGTIGFGAGTGPRFITVDPSGRFAYIANENINTIGRFAINPVTGALTPVGVTASGGSPVSIAIVGQ</sequence>
<dbReference type="AlphaFoldDB" id="A0A418X3K0"/>
<dbReference type="InterPro" id="IPR019405">
    <property type="entry name" value="Lactonase_7-beta_prop"/>
</dbReference>
<dbReference type="EMBL" id="QYUN01000002">
    <property type="protein sequence ID" value="RJG07005.1"/>
    <property type="molecule type" value="Genomic_DNA"/>
</dbReference>
<keyword evidence="4" id="KW-1185">Reference proteome</keyword>
<dbReference type="InterPro" id="IPR050282">
    <property type="entry name" value="Cycloisomerase_2"/>
</dbReference>
<protein>
    <submittedName>
        <fullName evidence="3">YncE family protein</fullName>
    </submittedName>
</protein>
<dbReference type="GO" id="GO:0017057">
    <property type="term" value="F:6-phosphogluconolactonase activity"/>
    <property type="evidence" value="ECO:0007669"/>
    <property type="project" value="TreeGrafter"/>
</dbReference>
<dbReference type="PANTHER" id="PTHR30344:SF1">
    <property type="entry name" value="6-PHOSPHOGLUCONOLACTONASE"/>
    <property type="match status" value="1"/>
</dbReference>
<dbReference type="Proteomes" id="UP000285190">
    <property type="component" value="Unassembled WGS sequence"/>
</dbReference>
<organism evidence="3 4">
    <name type="scientific">Noviherbaspirillum cavernae</name>
    <dbReference type="NCBI Taxonomy" id="2320862"/>
    <lineage>
        <taxon>Bacteria</taxon>
        <taxon>Pseudomonadati</taxon>
        <taxon>Pseudomonadota</taxon>
        <taxon>Betaproteobacteria</taxon>
        <taxon>Burkholderiales</taxon>
        <taxon>Oxalobacteraceae</taxon>
        <taxon>Noviherbaspirillum</taxon>
    </lineage>
</organism>
<dbReference type="Pfam" id="PF10282">
    <property type="entry name" value="Lactonase"/>
    <property type="match status" value="2"/>
</dbReference>